<dbReference type="InterPro" id="IPR050312">
    <property type="entry name" value="IolE/XylAMocC-like"/>
</dbReference>
<organism evidence="2 3">
    <name type="scientific">Streptomyces himalayensis subsp. aureolus</name>
    <dbReference type="NCBI Taxonomy" id="2758039"/>
    <lineage>
        <taxon>Bacteria</taxon>
        <taxon>Bacillati</taxon>
        <taxon>Actinomycetota</taxon>
        <taxon>Actinomycetes</taxon>
        <taxon>Kitasatosporales</taxon>
        <taxon>Streptomycetaceae</taxon>
        <taxon>Streptomyces</taxon>
        <taxon>Streptomyces himalayensis</taxon>
    </lineage>
</organism>
<accession>A0A7W2D2N7</accession>
<evidence type="ECO:0000313" key="3">
    <source>
        <dbReference type="Proteomes" id="UP000586976"/>
    </source>
</evidence>
<evidence type="ECO:0000259" key="1">
    <source>
        <dbReference type="Pfam" id="PF01261"/>
    </source>
</evidence>
<dbReference type="GO" id="GO:0016853">
    <property type="term" value="F:isomerase activity"/>
    <property type="evidence" value="ECO:0007669"/>
    <property type="project" value="UniProtKB-KW"/>
</dbReference>
<dbReference type="InterPro" id="IPR036237">
    <property type="entry name" value="Xyl_isomerase-like_sf"/>
</dbReference>
<feature type="domain" description="Xylose isomerase-like TIM barrel" evidence="1">
    <location>
        <begin position="6"/>
        <end position="171"/>
    </location>
</feature>
<proteinExistence type="predicted"/>
<dbReference type="InterPro" id="IPR013022">
    <property type="entry name" value="Xyl_isomerase-like_TIM-brl"/>
</dbReference>
<dbReference type="Pfam" id="PF01261">
    <property type="entry name" value="AP_endonuc_2"/>
    <property type="match status" value="1"/>
</dbReference>
<dbReference type="EMBL" id="JACEQY010000021">
    <property type="protein sequence ID" value="MBA4863616.1"/>
    <property type="molecule type" value="Genomic_DNA"/>
</dbReference>
<sequence>MVSADEEATVREARRLAEAAAAVRAQWVLTTFMTPLQGRTGPLVERCAAMFAEAGAGMAVEFSPLGAVTSISAALEVAEAAGKDRAGVLIDSWHFFRGDSSWEQLASVPLERIAYVQFDDAPPPVSENAMKETMHRRVMPGEGTFELDRFASTLLKRGWEGLVSVEVLSSELRRLPVPEFARRAYETTGRYWR</sequence>
<dbReference type="Gene3D" id="3.20.20.150">
    <property type="entry name" value="Divalent-metal-dependent TIM barrel enzymes"/>
    <property type="match status" value="1"/>
</dbReference>
<protein>
    <submittedName>
        <fullName evidence="2">Sugar phosphate isomerase/epimerase</fullName>
    </submittedName>
</protein>
<dbReference type="AlphaFoldDB" id="A0A7W2D2N7"/>
<name>A0A7W2D2N7_9ACTN</name>
<reference evidence="2 3" key="1">
    <citation type="submission" date="2020-07" db="EMBL/GenBank/DDBJ databases">
        <title>Streptomyces isolated from Indian soil.</title>
        <authorList>
            <person name="Mandal S."/>
            <person name="Maiti P.K."/>
        </authorList>
    </citation>
    <scope>NUCLEOTIDE SEQUENCE [LARGE SCALE GENOMIC DNA]</scope>
    <source>
        <strain evidence="2 3">PSKA54</strain>
    </source>
</reference>
<keyword evidence="2" id="KW-0413">Isomerase</keyword>
<keyword evidence="3" id="KW-1185">Reference proteome</keyword>
<comment type="caution">
    <text evidence="2">The sequence shown here is derived from an EMBL/GenBank/DDBJ whole genome shotgun (WGS) entry which is preliminary data.</text>
</comment>
<dbReference type="PANTHER" id="PTHR12110:SF48">
    <property type="entry name" value="BLL3656 PROTEIN"/>
    <property type="match status" value="1"/>
</dbReference>
<dbReference type="PANTHER" id="PTHR12110">
    <property type="entry name" value="HYDROXYPYRUVATE ISOMERASE"/>
    <property type="match status" value="1"/>
</dbReference>
<dbReference type="Proteomes" id="UP000586976">
    <property type="component" value="Unassembled WGS sequence"/>
</dbReference>
<evidence type="ECO:0000313" key="2">
    <source>
        <dbReference type="EMBL" id="MBA4863616.1"/>
    </source>
</evidence>
<dbReference type="SUPFAM" id="SSF51658">
    <property type="entry name" value="Xylose isomerase-like"/>
    <property type="match status" value="1"/>
</dbReference>
<gene>
    <name evidence="2" type="ORF">H1V43_19945</name>
</gene>
<dbReference type="RefSeq" id="WP_181865325.1">
    <property type="nucleotide sequence ID" value="NZ_JACEQY010000021.1"/>
</dbReference>